<comment type="similarity">
    <text evidence="3 15 17">Belongs to the RNA methyltransferase TrmD family.</text>
</comment>
<dbReference type="FunFam" id="1.10.1270.20:FF:000001">
    <property type="entry name" value="tRNA (guanine-N(1)-)-methyltransferase"/>
    <property type="match status" value="1"/>
</dbReference>
<dbReference type="Proteomes" id="UP000186341">
    <property type="component" value="Unassembled WGS sequence"/>
</dbReference>
<evidence type="ECO:0000256" key="8">
    <source>
        <dbReference type="ARBA" id="ARBA00022603"/>
    </source>
</evidence>
<proteinExistence type="inferred from homology"/>
<evidence type="ECO:0000256" key="6">
    <source>
        <dbReference type="ARBA" id="ARBA00014679"/>
    </source>
</evidence>
<dbReference type="HAMAP" id="MF_00605">
    <property type="entry name" value="TrmD"/>
    <property type="match status" value="1"/>
</dbReference>
<comment type="subcellular location">
    <subcellularLocation>
        <location evidence="2 15 17">Cytoplasm</location>
    </subcellularLocation>
</comment>
<dbReference type="Pfam" id="PF01746">
    <property type="entry name" value="tRNA_m1G_MT"/>
    <property type="match status" value="1"/>
</dbReference>
<evidence type="ECO:0000256" key="16">
    <source>
        <dbReference type="PIRSR" id="PIRSR000386-1"/>
    </source>
</evidence>
<dbReference type="NCBIfam" id="NF000648">
    <property type="entry name" value="PRK00026.1"/>
    <property type="match status" value="1"/>
</dbReference>
<evidence type="ECO:0000259" key="18">
    <source>
        <dbReference type="Pfam" id="PF01746"/>
    </source>
</evidence>
<dbReference type="GO" id="GO:0002939">
    <property type="term" value="P:tRNA N1-guanine methylation"/>
    <property type="evidence" value="ECO:0007669"/>
    <property type="project" value="TreeGrafter"/>
</dbReference>
<evidence type="ECO:0000256" key="4">
    <source>
        <dbReference type="ARBA" id="ARBA00011738"/>
    </source>
</evidence>
<organism evidence="19 20">
    <name type="scientific">Ileibacterium valens</name>
    <dbReference type="NCBI Taxonomy" id="1862668"/>
    <lineage>
        <taxon>Bacteria</taxon>
        <taxon>Bacillati</taxon>
        <taxon>Bacillota</taxon>
        <taxon>Erysipelotrichia</taxon>
        <taxon>Erysipelotrichales</taxon>
        <taxon>Erysipelotrichaceae</taxon>
        <taxon>Ileibacterium</taxon>
    </lineage>
</organism>
<evidence type="ECO:0000256" key="11">
    <source>
        <dbReference type="ARBA" id="ARBA00022694"/>
    </source>
</evidence>
<keyword evidence="20" id="KW-1185">Reference proteome</keyword>
<evidence type="ECO:0000256" key="2">
    <source>
        <dbReference type="ARBA" id="ARBA00004496"/>
    </source>
</evidence>
<dbReference type="Gene3D" id="1.10.1270.20">
    <property type="entry name" value="tRNA(m1g37)methyltransferase, domain 2"/>
    <property type="match status" value="1"/>
</dbReference>
<protein>
    <recommendedName>
        <fullName evidence="6 15">tRNA (guanine-N(1)-)-methyltransferase</fullName>
        <ecNumber evidence="5 15">2.1.1.228</ecNumber>
    </recommendedName>
    <alternativeName>
        <fullName evidence="12 15">M1G-methyltransferase</fullName>
    </alternativeName>
    <alternativeName>
        <fullName evidence="13 15">tRNA [GM37] methyltransferase</fullName>
    </alternativeName>
</protein>
<sequence length="251" mass="28238">MKVSVLSLFPEYFQGLLNTSIISRARENGLFEFETVNFREFTKSKHGHVDDAPYGGGAGMVLMCQPLLDALKSIQTPTSKVILLSPQGQKFDQNKAAELSREDHLIFICGHYEGFDERIRDYVDMQLSLGDFVLTGGEPAAAAMCDSILRLIPGVIKEESAGGDSFSDGLLEYPQYTRPYEYEGKKVPDVLMSGHHANIEKWRHEESLKRTLLYRPDLLKSAVLSEQDHKDLARLKEELKSQVPQEEAESI</sequence>
<feature type="binding site" evidence="15 16">
    <location>
        <position position="110"/>
    </location>
    <ligand>
        <name>S-adenosyl-L-methionine</name>
        <dbReference type="ChEBI" id="CHEBI:59789"/>
    </ligand>
</feature>
<comment type="catalytic activity">
    <reaction evidence="14 15 17">
        <text>guanosine(37) in tRNA + S-adenosyl-L-methionine = N(1)-methylguanosine(37) in tRNA + S-adenosyl-L-homocysteine + H(+)</text>
        <dbReference type="Rhea" id="RHEA:36899"/>
        <dbReference type="Rhea" id="RHEA-COMP:10145"/>
        <dbReference type="Rhea" id="RHEA-COMP:10147"/>
        <dbReference type="ChEBI" id="CHEBI:15378"/>
        <dbReference type="ChEBI" id="CHEBI:57856"/>
        <dbReference type="ChEBI" id="CHEBI:59789"/>
        <dbReference type="ChEBI" id="CHEBI:73542"/>
        <dbReference type="ChEBI" id="CHEBI:74269"/>
        <dbReference type="EC" id="2.1.1.228"/>
    </reaction>
</comment>
<dbReference type="InterPro" id="IPR029028">
    <property type="entry name" value="Alpha/beta_knot_MTases"/>
</dbReference>
<dbReference type="SUPFAM" id="SSF75217">
    <property type="entry name" value="alpha/beta knot"/>
    <property type="match status" value="1"/>
</dbReference>
<evidence type="ECO:0000256" key="12">
    <source>
        <dbReference type="ARBA" id="ARBA00029736"/>
    </source>
</evidence>
<evidence type="ECO:0000313" key="19">
    <source>
        <dbReference type="EMBL" id="OLU41036.1"/>
    </source>
</evidence>
<keyword evidence="10 15" id="KW-0949">S-adenosyl-L-methionine</keyword>
<evidence type="ECO:0000256" key="10">
    <source>
        <dbReference type="ARBA" id="ARBA00022691"/>
    </source>
</evidence>
<dbReference type="AlphaFoldDB" id="A0A1U7NHD8"/>
<dbReference type="EC" id="2.1.1.228" evidence="5 15"/>
<feature type="domain" description="tRNA methyltransferase TRMD/TRM10-type" evidence="18">
    <location>
        <begin position="1"/>
        <end position="220"/>
    </location>
</feature>
<dbReference type="PANTHER" id="PTHR46417:SF1">
    <property type="entry name" value="TRNA (GUANINE-N(1)-)-METHYLTRANSFERASE"/>
    <property type="match status" value="1"/>
</dbReference>
<keyword evidence="7 15" id="KW-0963">Cytoplasm</keyword>
<dbReference type="PANTHER" id="PTHR46417">
    <property type="entry name" value="TRNA (GUANINE-N(1)-)-METHYLTRANSFERASE"/>
    <property type="match status" value="1"/>
</dbReference>
<dbReference type="FunFam" id="3.40.1280.10:FF:000001">
    <property type="entry name" value="tRNA (guanine-N(1)-)-methyltransferase"/>
    <property type="match status" value="1"/>
</dbReference>
<dbReference type="InterPro" id="IPR002649">
    <property type="entry name" value="tRNA_m1G_MeTrfase_TrmD"/>
</dbReference>
<dbReference type="CDD" id="cd18080">
    <property type="entry name" value="TrmD-like"/>
    <property type="match status" value="1"/>
</dbReference>
<keyword evidence="9 15" id="KW-0808">Transferase</keyword>
<dbReference type="PIRSF" id="PIRSF000386">
    <property type="entry name" value="tRNA_mtase"/>
    <property type="match status" value="1"/>
</dbReference>
<evidence type="ECO:0000256" key="13">
    <source>
        <dbReference type="ARBA" id="ARBA00033392"/>
    </source>
</evidence>
<dbReference type="GeneID" id="82202363"/>
<dbReference type="OrthoDB" id="9807416at2"/>
<gene>
    <name evidence="15" type="primary">trmD</name>
    <name evidence="19" type="ORF">BO222_03920</name>
</gene>
<reference evidence="19 20" key="1">
    <citation type="submission" date="2016-11" db="EMBL/GenBank/DDBJ databases">
        <title>Description of two novel members of the family Erysipelotrichaceae: Ileibacterium lipovorans gen. nov., sp. nov. and Dubosiella newyorkensis, gen. nov., sp. nov.</title>
        <authorList>
            <person name="Cox L.M."/>
            <person name="Sohn J."/>
            <person name="Tyrrell K.L."/>
            <person name="Citron D.M."/>
            <person name="Lawson P.A."/>
            <person name="Patel N.B."/>
            <person name="Iizumi T."/>
            <person name="Perez-Perez G.I."/>
            <person name="Goldstein E.J."/>
            <person name="Blaser M.J."/>
        </authorList>
    </citation>
    <scope>NUCLEOTIDE SEQUENCE [LARGE SCALE GENOMIC DNA]</scope>
    <source>
        <strain evidence="19 20">NYU-BL-A3</strain>
    </source>
</reference>
<comment type="caution">
    <text evidence="19">The sequence shown here is derived from an EMBL/GenBank/DDBJ whole genome shotgun (WGS) entry which is preliminary data.</text>
</comment>
<dbReference type="InterPro" id="IPR023148">
    <property type="entry name" value="tRNA_m1G_MeTrfase_C_sf"/>
</dbReference>
<dbReference type="Gene3D" id="3.40.1280.10">
    <property type="match status" value="1"/>
</dbReference>
<evidence type="ECO:0000256" key="7">
    <source>
        <dbReference type="ARBA" id="ARBA00022490"/>
    </source>
</evidence>
<dbReference type="InterPro" id="IPR016009">
    <property type="entry name" value="tRNA_MeTrfase_TRMD/TRM10"/>
</dbReference>
<evidence type="ECO:0000256" key="9">
    <source>
        <dbReference type="ARBA" id="ARBA00022679"/>
    </source>
</evidence>
<evidence type="ECO:0000256" key="17">
    <source>
        <dbReference type="RuleBase" id="RU003464"/>
    </source>
</evidence>
<dbReference type="EMBL" id="MPJW01000092">
    <property type="protein sequence ID" value="OLU41036.1"/>
    <property type="molecule type" value="Genomic_DNA"/>
</dbReference>
<evidence type="ECO:0000256" key="3">
    <source>
        <dbReference type="ARBA" id="ARBA00007630"/>
    </source>
</evidence>
<name>A0A1U7NHD8_9FIRM</name>
<evidence type="ECO:0000256" key="1">
    <source>
        <dbReference type="ARBA" id="ARBA00002634"/>
    </source>
</evidence>
<evidence type="ECO:0000313" key="20">
    <source>
        <dbReference type="Proteomes" id="UP000186341"/>
    </source>
</evidence>
<accession>A0A1U7NHD8</accession>
<dbReference type="NCBIfam" id="TIGR00088">
    <property type="entry name" value="trmD"/>
    <property type="match status" value="1"/>
</dbReference>
<comment type="subunit">
    <text evidence="4 15 17">Homodimer.</text>
</comment>
<dbReference type="GO" id="GO:0005829">
    <property type="term" value="C:cytosol"/>
    <property type="evidence" value="ECO:0007669"/>
    <property type="project" value="TreeGrafter"/>
</dbReference>
<evidence type="ECO:0000256" key="15">
    <source>
        <dbReference type="HAMAP-Rule" id="MF_00605"/>
    </source>
</evidence>
<evidence type="ECO:0000256" key="5">
    <source>
        <dbReference type="ARBA" id="ARBA00012807"/>
    </source>
</evidence>
<comment type="function">
    <text evidence="1 15 17">Specifically methylates guanosine-37 in various tRNAs.</text>
</comment>
<keyword evidence="11 15" id="KW-0819">tRNA processing</keyword>
<dbReference type="RefSeq" id="WP_075818550.1">
    <property type="nucleotide sequence ID" value="NZ_CAJUTZ010000039.1"/>
</dbReference>
<keyword evidence="8 15" id="KW-0489">Methyltransferase</keyword>
<evidence type="ECO:0000256" key="14">
    <source>
        <dbReference type="ARBA" id="ARBA00047783"/>
    </source>
</evidence>
<dbReference type="InterPro" id="IPR029026">
    <property type="entry name" value="tRNA_m1G_MTases_N"/>
</dbReference>
<dbReference type="GO" id="GO:0052906">
    <property type="term" value="F:tRNA (guanine(37)-N1)-methyltransferase activity"/>
    <property type="evidence" value="ECO:0007669"/>
    <property type="project" value="UniProtKB-UniRule"/>
</dbReference>
<feature type="binding site" evidence="15 16">
    <location>
        <begin position="129"/>
        <end position="134"/>
    </location>
    <ligand>
        <name>S-adenosyl-L-methionine</name>
        <dbReference type="ChEBI" id="CHEBI:59789"/>
    </ligand>
</feature>